<gene>
    <name evidence="2" type="ORF">FOTG_17093</name>
</gene>
<dbReference type="AlphaFoldDB" id="X0M1E8"/>
<name>X0M1E8_FUSOX</name>
<evidence type="ECO:0000313" key="2">
    <source>
        <dbReference type="EMBL" id="EXM14515.1"/>
    </source>
</evidence>
<organism evidence="2">
    <name type="scientific">Fusarium oxysporum f. sp. vasinfectum 25433</name>
    <dbReference type="NCBI Taxonomy" id="1089449"/>
    <lineage>
        <taxon>Eukaryota</taxon>
        <taxon>Fungi</taxon>
        <taxon>Dikarya</taxon>
        <taxon>Ascomycota</taxon>
        <taxon>Pezizomycotina</taxon>
        <taxon>Sordariomycetes</taxon>
        <taxon>Hypocreomycetidae</taxon>
        <taxon>Hypocreales</taxon>
        <taxon>Nectriaceae</taxon>
        <taxon>Fusarium</taxon>
        <taxon>Fusarium oxysporum species complex</taxon>
    </lineage>
</organism>
<accession>X0M1E8</accession>
<sequence length="512" mass="58110">MGCGMSKEGMDPEQTFPPDEQNQNVTAHKKVPTQDGLDAKAHAPREGPPSNNNRNFKLEVFDEAPPSYGECPGTLPSGEFSNFPFGVIVILKLLKAAAELTYWGHKGAWAALRDRHGQIWLDSAYRLSPVTQRAILLYAAIRLLVGKALDSNMTFYFTTFPNLETEQLSDSEIKTLKALMDVFSANTFLQACQLIRQHGTALATQGLEEFVNNKDSFLETDTQDEKLVKLLALTRDKMKGLWHGWRIRDLTFEKLQTLYKEARKETRKQPMLLNNTSFIYQMAVDSYKRQLESKSIYPLTCTFILGTQLEPVEVEVIQQCQLLGRDAVREVRKTKGSLFRRSTQPVPASAAEHGGSVAKELELEGHQFCIQAIVFCDQLNEQSKRAYQNVDDFLEGEPDDINDVTFVSEVMFLLYFLSAVWIFKTTTSHDPRVDGWAELRKTAKYNEQHIVDNDKVIWLPSHRLIRWFVFGIVDDDEEDEAQFSNNETRDPRPDEIALANCVKLGTVPDVGS</sequence>
<reference evidence="2" key="2">
    <citation type="submission" date="2012-05" db="EMBL/GenBank/DDBJ databases">
        <title>The Genome Annotation of Fusarium oxysporum Cotton.</title>
        <authorList>
            <consortium name="The Broad Institute Genomics Platform"/>
            <person name="Ma L.-J."/>
            <person name="Corby-Kistler H."/>
            <person name="Broz K."/>
            <person name="Gale L.R."/>
            <person name="Jonkers W."/>
            <person name="O'Donnell K."/>
            <person name="Ploetz R."/>
            <person name="Steinberg C."/>
            <person name="Schwartz D.C."/>
            <person name="VanEtten H."/>
            <person name="Zhou S."/>
            <person name="Young S.K."/>
            <person name="Zeng Q."/>
            <person name="Gargeya S."/>
            <person name="Fitzgerald M."/>
            <person name="Abouelleil A."/>
            <person name="Alvarado L."/>
            <person name="Chapman S.B."/>
            <person name="Gainer-Dewar J."/>
            <person name="Goldberg J."/>
            <person name="Griggs A."/>
            <person name="Gujja S."/>
            <person name="Hansen M."/>
            <person name="Howarth C."/>
            <person name="Imamovic A."/>
            <person name="Ireland A."/>
            <person name="Larimer J."/>
            <person name="McCowan C."/>
            <person name="Murphy C."/>
            <person name="Pearson M."/>
            <person name="Poon T.W."/>
            <person name="Priest M."/>
            <person name="Roberts A."/>
            <person name="Saif S."/>
            <person name="Shea T."/>
            <person name="Sykes S."/>
            <person name="Wortman J."/>
            <person name="Nusbaum C."/>
            <person name="Birren B."/>
        </authorList>
    </citation>
    <scope>NUCLEOTIDE SEQUENCE</scope>
    <source>
        <strain evidence="2">25433</strain>
    </source>
</reference>
<feature type="region of interest" description="Disordered" evidence="1">
    <location>
        <begin position="1"/>
        <end position="56"/>
    </location>
</feature>
<dbReference type="HOGENOM" id="CLU_549918_0_0_1"/>
<dbReference type="Proteomes" id="UP000030701">
    <property type="component" value="Unassembled WGS sequence"/>
</dbReference>
<reference evidence="2" key="1">
    <citation type="submission" date="2011-11" db="EMBL/GenBank/DDBJ databases">
        <title>The Genome Sequence of Fusarium oxysporum Cotton.</title>
        <authorList>
            <consortium name="The Broad Institute Genome Sequencing Platform"/>
            <person name="Ma L.-J."/>
            <person name="Gale L.R."/>
            <person name="Schwartz D.C."/>
            <person name="Zhou S."/>
            <person name="Corby-Kistler H."/>
            <person name="Young S.K."/>
            <person name="Zeng Q."/>
            <person name="Gargeya S."/>
            <person name="Fitzgerald M."/>
            <person name="Haas B."/>
            <person name="Abouelleil A."/>
            <person name="Alvarado L."/>
            <person name="Arachchi H.M."/>
            <person name="Berlin A."/>
            <person name="Brown A."/>
            <person name="Chapman S.B."/>
            <person name="Chen Z."/>
            <person name="Dunbar C."/>
            <person name="Freedman E."/>
            <person name="Gearin G."/>
            <person name="Goldberg J."/>
            <person name="Griggs A."/>
            <person name="Gujja S."/>
            <person name="Heiman D."/>
            <person name="Howarth C."/>
            <person name="Larson L."/>
            <person name="Lui A."/>
            <person name="MacDonald P.J.P."/>
            <person name="Montmayeur A."/>
            <person name="Murphy C."/>
            <person name="Neiman D."/>
            <person name="Pearson M."/>
            <person name="Priest M."/>
            <person name="Roberts A."/>
            <person name="Saif S."/>
            <person name="Shea T."/>
            <person name="Shenoy N."/>
            <person name="Sisk P."/>
            <person name="Stolte C."/>
            <person name="Sykes S."/>
            <person name="Wortman J."/>
            <person name="Nusbaum C."/>
            <person name="Birren B."/>
        </authorList>
    </citation>
    <scope>NUCLEOTIDE SEQUENCE [LARGE SCALE GENOMIC DNA]</scope>
    <source>
        <strain evidence="2">25433</strain>
    </source>
</reference>
<dbReference type="EMBL" id="JH658058">
    <property type="protein sequence ID" value="EXM14515.1"/>
    <property type="molecule type" value="Genomic_DNA"/>
</dbReference>
<protein>
    <submittedName>
        <fullName evidence="2">Uncharacterized protein</fullName>
    </submittedName>
</protein>
<evidence type="ECO:0000256" key="1">
    <source>
        <dbReference type="SAM" id="MobiDB-lite"/>
    </source>
</evidence>
<proteinExistence type="predicted"/>
<dbReference type="OrthoDB" id="4818194at2759"/>